<dbReference type="InterPro" id="IPR011701">
    <property type="entry name" value="MFS"/>
</dbReference>
<dbReference type="SUPFAM" id="SSF103473">
    <property type="entry name" value="MFS general substrate transporter"/>
    <property type="match status" value="1"/>
</dbReference>
<proteinExistence type="predicted"/>
<feature type="transmembrane region" description="Helical" evidence="1">
    <location>
        <begin position="249"/>
        <end position="273"/>
    </location>
</feature>
<dbReference type="Pfam" id="PF07690">
    <property type="entry name" value="MFS_1"/>
    <property type="match status" value="1"/>
</dbReference>
<dbReference type="AlphaFoldDB" id="A0AAV2TYC6"/>
<dbReference type="Proteomes" id="UP001497525">
    <property type="component" value="Unassembled WGS sequence"/>
</dbReference>
<dbReference type="GO" id="GO:0022857">
    <property type="term" value="F:transmembrane transporter activity"/>
    <property type="evidence" value="ECO:0007669"/>
    <property type="project" value="InterPro"/>
</dbReference>
<feature type="transmembrane region" description="Helical" evidence="1">
    <location>
        <begin position="298"/>
        <end position="325"/>
    </location>
</feature>
<accession>A0AAV2TYC6</accession>
<reference evidence="2" key="1">
    <citation type="submission" date="2024-06" db="EMBL/GenBank/DDBJ databases">
        <authorList>
            <person name="Liu X."/>
            <person name="Lenzi L."/>
            <person name="Haldenby T S."/>
            <person name="Uol C."/>
        </authorList>
    </citation>
    <scope>NUCLEOTIDE SEQUENCE</scope>
</reference>
<feature type="transmembrane region" description="Helical" evidence="1">
    <location>
        <begin position="363"/>
        <end position="384"/>
    </location>
</feature>
<dbReference type="Gene3D" id="1.20.1250.20">
    <property type="entry name" value="MFS general substrate transporter like domains"/>
    <property type="match status" value="1"/>
</dbReference>
<dbReference type="PANTHER" id="PTHR20765">
    <property type="entry name" value="SOLUTE CARRIER FAMILY 43 MEMBER 3-RELATED"/>
    <property type="match status" value="1"/>
</dbReference>
<feature type="transmembrane region" description="Helical" evidence="1">
    <location>
        <begin position="56"/>
        <end position="74"/>
    </location>
</feature>
<evidence type="ECO:0000256" key="1">
    <source>
        <dbReference type="SAM" id="Phobius"/>
    </source>
</evidence>
<feature type="transmembrane region" description="Helical" evidence="1">
    <location>
        <begin position="390"/>
        <end position="412"/>
    </location>
</feature>
<feature type="transmembrane region" description="Helical" evidence="1">
    <location>
        <begin position="200"/>
        <end position="219"/>
    </location>
</feature>
<protein>
    <recommendedName>
        <fullName evidence="4">Solute carrier family 43 member 3</fullName>
    </recommendedName>
</protein>
<sequence length="415" mass="45561">MFEYVFILATFGQLLFVPLGGLMMDKLGLRVSKLVATALMCTGTMLFAFSKESTSEYLFGGSLIVAVSSNINLICNHQGSSMFPKFRGLVVALISGAYDSCTTVTTVASKLYPRISLQTYFTVLAWSALACGTFVALFILTERSVDMEKLAATNYSGSKEEDAEGNSGGINKRCQDEVEISGAINVDNTIRKIIFERYPTLKSCICSCPFLLVTLYFSLSQVRFSYFLATLQAQLNYAFSDPTIVNEMLVTAIAFTGCGILMGPVSGLLMDFCRLKTQQRIRRILEEPQVKTNLEKIYWIHVSALAIPVTILATSSLTISCLVFVTGSKVVYYVAFLVFLLFRSLLFSTVANMLLISFPIENYGLTYGILCLTGGVFSALQFALKQAPILVSNGICLLISILSFIPPTILFIKGR</sequence>
<feature type="transmembrane region" description="Helical" evidence="1">
    <location>
        <begin position="331"/>
        <end position="356"/>
    </location>
</feature>
<evidence type="ECO:0000313" key="2">
    <source>
        <dbReference type="EMBL" id="CAL5142409.1"/>
    </source>
</evidence>
<name>A0AAV2TYC6_CALDB</name>
<keyword evidence="1" id="KW-0472">Membrane</keyword>
<keyword evidence="1" id="KW-0812">Transmembrane</keyword>
<dbReference type="InterPro" id="IPR036259">
    <property type="entry name" value="MFS_trans_sf"/>
</dbReference>
<evidence type="ECO:0008006" key="4">
    <source>
        <dbReference type="Google" id="ProtNLM"/>
    </source>
</evidence>
<dbReference type="PANTHER" id="PTHR20765:SF1">
    <property type="entry name" value="EQUILIBRATIVE NUCLEOBASE TRANSPORTER 1"/>
    <property type="match status" value="1"/>
</dbReference>
<keyword evidence="1" id="KW-1133">Transmembrane helix</keyword>
<dbReference type="EMBL" id="CAXLJL010001033">
    <property type="protein sequence ID" value="CAL5142409.1"/>
    <property type="molecule type" value="Genomic_DNA"/>
</dbReference>
<gene>
    <name evidence="2" type="ORF">CDAUBV1_LOCUS17634</name>
</gene>
<feature type="transmembrane region" description="Helical" evidence="1">
    <location>
        <begin position="120"/>
        <end position="140"/>
    </location>
</feature>
<comment type="caution">
    <text evidence="2">The sequence shown here is derived from an EMBL/GenBank/DDBJ whole genome shotgun (WGS) entry which is preliminary data.</text>
</comment>
<evidence type="ECO:0000313" key="3">
    <source>
        <dbReference type="Proteomes" id="UP001497525"/>
    </source>
</evidence>
<feature type="transmembrane region" description="Helical" evidence="1">
    <location>
        <begin position="6"/>
        <end position="24"/>
    </location>
</feature>
<dbReference type="InterPro" id="IPR027197">
    <property type="entry name" value="SLC43A3"/>
</dbReference>
<organism evidence="2 3">
    <name type="scientific">Calicophoron daubneyi</name>
    <name type="common">Rumen fluke</name>
    <name type="synonym">Paramphistomum daubneyi</name>
    <dbReference type="NCBI Taxonomy" id="300641"/>
    <lineage>
        <taxon>Eukaryota</taxon>
        <taxon>Metazoa</taxon>
        <taxon>Spiralia</taxon>
        <taxon>Lophotrochozoa</taxon>
        <taxon>Platyhelminthes</taxon>
        <taxon>Trematoda</taxon>
        <taxon>Digenea</taxon>
        <taxon>Plagiorchiida</taxon>
        <taxon>Pronocephalata</taxon>
        <taxon>Paramphistomoidea</taxon>
        <taxon>Paramphistomidae</taxon>
        <taxon>Calicophoron</taxon>
    </lineage>
</organism>
<feature type="transmembrane region" description="Helical" evidence="1">
    <location>
        <begin position="86"/>
        <end position="108"/>
    </location>
</feature>